<sequence length="191" mass="22940">MQIRVTIKPDGSVTILTVSIIEDLWQDYCWFKERAYYDEEKDNVTKEYFIAKRYQRAAPFTLCHYFEGVVNNWLQGLCDNLEFQKIEEKSIYYKYCRVMKLCDIKENKINIQNAKKFRNMFVHYKRRTDLKLIENVNYKLIEGTEKEINRWLDYIEQETNLRRHGNAEEASRKFSETIGGTLLEETGSTIK</sequence>
<dbReference type="EMBL" id="FQZD01000013">
    <property type="protein sequence ID" value="SHJ15163.1"/>
    <property type="molecule type" value="Genomic_DNA"/>
</dbReference>
<dbReference type="AlphaFoldDB" id="A0A1M6GZ06"/>
<evidence type="ECO:0000313" key="1">
    <source>
        <dbReference type="EMBL" id="SHJ15163.1"/>
    </source>
</evidence>
<proteinExistence type="predicted"/>
<keyword evidence="2" id="KW-1185">Reference proteome</keyword>
<protein>
    <submittedName>
        <fullName evidence="1">Uncharacterized protein</fullName>
    </submittedName>
</protein>
<organism evidence="1 2">
    <name type="scientific">Propionispora hippei DSM 15287</name>
    <dbReference type="NCBI Taxonomy" id="1123003"/>
    <lineage>
        <taxon>Bacteria</taxon>
        <taxon>Bacillati</taxon>
        <taxon>Bacillota</taxon>
        <taxon>Negativicutes</taxon>
        <taxon>Selenomonadales</taxon>
        <taxon>Sporomusaceae</taxon>
        <taxon>Propionispora</taxon>
    </lineage>
</organism>
<gene>
    <name evidence="1" type="ORF">SAMN02745170_01827</name>
</gene>
<dbReference type="Proteomes" id="UP000322917">
    <property type="component" value="Unassembled WGS sequence"/>
</dbReference>
<reference evidence="1 2" key="1">
    <citation type="submission" date="2016-11" db="EMBL/GenBank/DDBJ databases">
        <authorList>
            <person name="Varghese N."/>
            <person name="Submissions S."/>
        </authorList>
    </citation>
    <scope>NUCLEOTIDE SEQUENCE [LARGE SCALE GENOMIC DNA]</scope>
    <source>
        <strain evidence="1 2">DSM 15287</strain>
    </source>
</reference>
<name>A0A1M6GZ06_9FIRM</name>
<dbReference type="OrthoDB" id="1623067at2"/>
<accession>A0A1M6GZ06</accession>
<dbReference type="RefSeq" id="WP_149734602.1">
    <property type="nucleotide sequence ID" value="NZ_FQZD01000013.1"/>
</dbReference>
<evidence type="ECO:0000313" key="2">
    <source>
        <dbReference type="Proteomes" id="UP000322917"/>
    </source>
</evidence>